<evidence type="ECO:0000256" key="1">
    <source>
        <dbReference type="SAM" id="MobiDB-lite"/>
    </source>
</evidence>
<dbReference type="Proteomes" id="UP000299102">
    <property type="component" value="Unassembled WGS sequence"/>
</dbReference>
<protein>
    <submittedName>
        <fullName evidence="2">Uncharacterized protein</fullName>
    </submittedName>
</protein>
<name>A0A4C1XFU8_EUMVA</name>
<keyword evidence="3" id="KW-1185">Reference proteome</keyword>
<dbReference type="EMBL" id="BGZK01000838">
    <property type="protein sequence ID" value="GBP62298.1"/>
    <property type="molecule type" value="Genomic_DNA"/>
</dbReference>
<dbReference type="AlphaFoldDB" id="A0A4C1XFU8"/>
<gene>
    <name evidence="2" type="ORF">EVAR_48471_1</name>
</gene>
<reference evidence="2 3" key="1">
    <citation type="journal article" date="2019" name="Commun. Biol.">
        <title>The bagworm genome reveals a unique fibroin gene that provides high tensile strength.</title>
        <authorList>
            <person name="Kono N."/>
            <person name="Nakamura H."/>
            <person name="Ohtoshi R."/>
            <person name="Tomita M."/>
            <person name="Numata K."/>
            <person name="Arakawa K."/>
        </authorList>
    </citation>
    <scope>NUCLEOTIDE SEQUENCE [LARGE SCALE GENOMIC DNA]</scope>
</reference>
<evidence type="ECO:0000313" key="2">
    <source>
        <dbReference type="EMBL" id="GBP62298.1"/>
    </source>
</evidence>
<proteinExistence type="predicted"/>
<feature type="region of interest" description="Disordered" evidence="1">
    <location>
        <begin position="65"/>
        <end position="87"/>
    </location>
</feature>
<sequence>MINDLLSLMKNFECSYYPKRVKEQIQEPDTSSIRERARDLEIAEGAHRDEQPAYILSSSTLVAPARGRSRRARRGRELRQRPGGGPARTELAVVMTFKGSALRPRTFRVSTRESVFHVRIEDHINVSSKRPCEVWSPVAKSVGLGLQGVGFDPGRGPLGR</sequence>
<organism evidence="2 3">
    <name type="scientific">Eumeta variegata</name>
    <name type="common">Bagworm moth</name>
    <name type="synonym">Eumeta japonica</name>
    <dbReference type="NCBI Taxonomy" id="151549"/>
    <lineage>
        <taxon>Eukaryota</taxon>
        <taxon>Metazoa</taxon>
        <taxon>Ecdysozoa</taxon>
        <taxon>Arthropoda</taxon>
        <taxon>Hexapoda</taxon>
        <taxon>Insecta</taxon>
        <taxon>Pterygota</taxon>
        <taxon>Neoptera</taxon>
        <taxon>Endopterygota</taxon>
        <taxon>Lepidoptera</taxon>
        <taxon>Glossata</taxon>
        <taxon>Ditrysia</taxon>
        <taxon>Tineoidea</taxon>
        <taxon>Psychidae</taxon>
        <taxon>Oiketicinae</taxon>
        <taxon>Eumeta</taxon>
    </lineage>
</organism>
<accession>A0A4C1XFU8</accession>
<comment type="caution">
    <text evidence="2">The sequence shown here is derived from an EMBL/GenBank/DDBJ whole genome shotgun (WGS) entry which is preliminary data.</text>
</comment>
<evidence type="ECO:0000313" key="3">
    <source>
        <dbReference type="Proteomes" id="UP000299102"/>
    </source>
</evidence>